<dbReference type="PROSITE" id="PS50853">
    <property type="entry name" value="FN3"/>
    <property type="match status" value="1"/>
</dbReference>
<dbReference type="Gene3D" id="2.60.420.10">
    <property type="entry name" value="Maltose phosphorylase, domain 3"/>
    <property type="match status" value="1"/>
</dbReference>
<evidence type="ECO:0000259" key="4">
    <source>
        <dbReference type="PROSITE" id="PS50853"/>
    </source>
</evidence>
<dbReference type="GO" id="GO:0005975">
    <property type="term" value="P:carbohydrate metabolic process"/>
    <property type="evidence" value="ECO:0007669"/>
    <property type="project" value="InterPro"/>
</dbReference>
<dbReference type="Proteomes" id="UP000663834">
    <property type="component" value="Unassembled WGS sequence"/>
</dbReference>
<dbReference type="EMBL" id="CAJNRE010013701">
    <property type="protein sequence ID" value="CAF2120465.1"/>
    <property type="molecule type" value="Genomic_DNA"/>
</dbReference>
<evidence type="ECO:0000313" key="6">
    <source>
        <dbReference type="EMBL" id="CAF1662263.1"/>
    </source>
</evidence>
<evidence type="ECO:0000313" key="10">
    <source>
        <dbReference type="Proteomes" id="UP000663834"/>
    </source>
</evidence>
<protein>
    <recommendedName>
        <fullName evidence="2">alpha-L-rhamnosidase</fullName>
        <ecNumber evidence="2">3.2.1.40</ecNumber>
    </recommendedName>
</protein>
<dbReference type="InterPro" id="IPR013783">
    <property type="entry name" value="Ig-like_fold"/>
</dbReference>
<dbReference type="EMBL" id="CAJOBJ010001064">
    <property type="protein sequence ID" value="CAF3859737.1"/>
    <property type="molecule type" value="Genomic_DNA"/>
</dbReference>
<dbReference type="Pfam" id="PF05592">
    <property type="entry name" value="Bac_rhamnosid"/>
    <property type="match status" value="1"/>
</dbReference>
<dbReference type="InterPro" id="IPR016007">
    <property type="entry name" value="Alpha_rhamnosid"/>
</dbReference>
<dbReference type="Gene3D" id="2.60.120.260">
    <property type="entry name" value="Galactose-binding domain-like"/>
    <property type="match status" value="2"/>
</dbReference>
<evidence type="ECO:0000313" key="7">
    <source>
        <dbReference type="EMBL" id="CAF2120465.1"/>
    </source>
</evidence>
<accession>A0A816FJH0</accession>
<dbReference type="InterPro" id="IPR036116">
    <property type="entry name" value="FN3_sf"/>
</dbReference>
<dbReference type="PANTHER" id="PTHR33307">
    <property type="entry name" value="ALPHA-RHAMNOSIDASE (EUROFUNG)"/>
    <property type="match status" value="1"/>
</dbReference>
<comment type="catalytic activity">
    <reaction evidence="1">
        <text>Hydrolysis of terminal non-reducing alpha-L-rhamnose residues in alpha-L-rhamnosides.</text>
        <dbReference type="EC" id="3.2.1.40"/>
    </reaction>
</comment>
<dbReference type="Proteomes" id="UP000663824">
    <property type="component" value="Unassembled WGS sequence"/>
</dbReference>
<dbReference type="Proteomes" id="UP000681720">
    <property type="component" value="Unassembled WGS sequence"/>
</dbReference>
<dbReference type="EC" id="3.2.1.40" evidence="2"/>
<dbReference type="Proteomes" id="UP000663855">
    <property type="component" value="Unassembled WGS sequence"/>
</dbReference>
<dbReference type="Pfam" id="PF08531">
    <property type="entry name" value="Bac_rhamnosid_N"/>
    <property type="match status" value="1"/>
</dbReference>
<dbReference type="Proteomes" id="UP000676336">
    <property type="component" value="Unassembled WGS sequence"/>
</dbReference>
<comment type="caution">
    <text evidence="6">The sequence shown here is derived from an EMBL/GenBank/DDBJ whole genome shotgun (WGS) entry which is preliminary data.</text>
</comment>
<dbReference type="SUPFAM" id="SSF49265">
    <property type="entry name" value="Fibronectin type III"/>
    <property type="match status" value="1"/>
</dbReference>
<feature type="chain" id="PRO_5035688706" description="alpha-L-rhamnosidase" evidence="3">
    <location>
        <begin position="20"/>
        <end position="967"/>
    </location>
</feature>
<dbReference type="AlphaFoldDB" id="A0A816FJH0"/>
<organism evidence="6 10">
    <name type="scientific">Rotaria magnacalcarata</name>
    <dbReference type="NCBI Taxonomy" id="392030"/>
    <lineage>
        <taxon>Eukaryota</taxon>
        <taxon>Metazoa</taxon>
        <taxon>Spiralia</taxon>
        <taxon>Gnathifera</taxon>
        <taxon>Rotifera</taxon>
        <taxon>Eurotatoria</taxon>
        <taxon>Bdelloidea</taxon>
        <taxon>Philodinida</taxon>
        <taxon>Philodinidae</taxon>
        <taxon>Rotaria</taxon>
    </lineage>
</organism>
<dbReference type="OrthoDB" id="426354at2759"/>
<dbReference type="InterPro" id="IPR003961">
    <property type="entry name" value="FN3_dom"/>
</dbReference>
<dbReference type="InterPro" id="IPR013737">
    <property type="entry name" value="Bac_rhamnosid_N"/>
</dbReference>
<evidence type="ECO:0000256" key="2">
    <source>
        <dbReference type="ARBA" id="ARBA00012652"/>
    </source>
</evidence>
<dbReference type="Pfam" id="PF17389">
    <property type="entry name" value="Bac_rhamnosid6H"/>
    <property type="match status" value="1"/>
</dbReference>
<dbReference type="EMBL" id="CAJOBI010001339">
    <property type="protein sequence ID" value="CAF3875986.1"/>
    <property type="molecule type" value="Genomic_DNA"/>
</dbReference>
<sequence length="967" mass="109487">MSWAYLTLIFSAVIINAQGIPPPFDVRIDHYKVETIKDLVINTPRPRLSWKLPSFTERNVQQTAYQIQLRFETDEWDSGRIDSSRSIHVPCTDKNDLKPSTNYQIRLRIWTTLSNQASLWTEWIQFRTPLFNLHEYIMQLNDQVNWIGSTQIYMNELRKEFNVSSDSPIRTATAYVSGIGYYELYVNGNSTDLSRKLDPGWTTYEKRTLLVSYDLTTTIKAGMNAVGVKLGNGWYSQEQYVPPSASEPNYGPPRLLFVLHIIFENSDDMAIYSDQTWKGRQGSIVHDSVYNGEIVDNRYDRPSWAQVGFNDSLSLWITPEIMPPPVNITANGQMTLQDMPPIRAGPDALHFEIENPSEMKNSYLTKKDFNDIQGARLHDGGILKPISVSTPVLGVHTFDMGQNMVGWCRFHFRGPRGLGIYIRHAEILAQPVVSTHQAYGSIDTQNLRGATQTDSYILRGDPNGEIYEPRFTVHGFRFITVFGSPNSLSVNDVECPVVHSETTVKGHFVSTNPIINQIQHNVQWGQLGNSMSLPTDCPQRDERKGWMGDAALTVNEALYNFDLIKFYLNFLNLIGDIQLRDGSIADTVPVTFGGYPADPNWGTALPTITWQLYRHYNDLSIIRDHYSYVRAYVESVRGGYNKTGLARLAYHYGDWVPPPPQPMTNVYLIASYGFLHDVSLLVNMSQAIGFTNDTQAYSAFYLQLAEEFHRVFFTASAGYYADGMQAAQILALALPNVVPVNVRDSVLQHLIQDINNKGNHASTGIVSTAALYPLLSDNGQHDLAIELISTVTYPSYGYMFNNPYENATTMWELWDAPMEGPGMNSRNHHMFSSIGAWFYSHLAGIDFQSDLILIQPRMLSENKKHLLTKIDCQLSTLYGLVHVSYTRDESDTFANSILLRVSIPSNAQAQVIFEPLYPGARCVTITENHEVIWSIDTKDNSVYHDVNTGLMTRQVGSGDYEYQAFWE</sequence>
<evidence type="ECO:0000256" key="3">
    <source>
        <dbReference type="SAM" id="SignalP"/>
    </source>
</evidence>
<dbReference type="InterPro" id="IPR008902">
    <property type="entry name" value="Rhamnosid_concanavalin"/>
</dbReference>
<dbReference type="EMBL" id="CAJNOW010018017">
    <property type="protein sequence ID" value="CAF1662263.1"/>
    <property type="molecule type" value="Genomic_DNA"/>
</dbReference>
<dbReference type="PANTHER" id="PTHR33307:SF6">
    <property type="entry name" value="ALPHA-RHAMNOSIDASE (EUROFUNG)-RELATED"/>
    <property type="match status" value="1"/>
</dbReference>
<keyword evidence="3" id="KW-0732">Signal</keyword>
<evidence type="ECO:0000313" key="5">
    <source>
        <dbReference type="EMBL" id="CAF1536528.1"/>
    </source>
</evidence>
<reference evidence="6" key="1">
    <citation type="submission" date="2021-02" db="EMBL/GenBank/DDBJ databases">
        <authorList>
            <person name="Nowell W R."/>
        </authorList>
    </citation>
    <scope>NUCLEOTIDE SEQUENCE</scope>
</reference>
<dbReference type="InterPro" id="IPR008928">
    <property type="entry name" value="6-hairpin_glycosidase_sf"/>
</dbReference>
<dbReference type="GO" id="GO:0030596">
    <property type="term" value="F:alpha-L-rhamnosidase activity"/>
    <property type="evidence" value="ECO:0007669"/>
    <property type="project" value="UniProtKB-EC"/>
</dbReference>
<proteinExistence type="predicted"/>
<dbReference type="Gene3D" id="1.50.10.10">
    <property type="match status" value="1"/>
</dbReference>
<dbReference type="PIRSF" id="PIRSF010631">
    <property type="entry name" value="A-rhamnsds"/>
    <property type="match status" value="1"/>
</dbReference>
<gene>
    <name evidence="5" type="ORF">CJN711_LOCUS29408</name>
    <name evidence="8" type="ORF">GIL414_LOCUS4425</name>
    <name evidence="6" type="ORF">KQP761_LOCUS32340</name>
    <name evidence="7" type="ORF">MBJ925_LOCUS25799</name>
    <name evidence="9" type="ORF">SMN809_LOCUS5353</name>
</gene>
<evidence type="ECO:0000313" key="9">
    <source>
        <dbReference type="EMBL" id="CAF3875986.1"/>
    </source>
</evidence>
<dbReference type="InterPro" id="IPR012341">
    <property type="entry name" value="6hp_glycosidase-like_sf"/>
</dbReference>
<dbReference type="CDD" id="cd00063">
    <property type="entry name" value="FN3"/>
    <property type="match status" value="1"/>
</dbReference>
<evidence type="ECO:0000256" key="1">
    <source>
        <dbReference type="ARBA" id="ARBA00001445"/>
    </source>
</evidence>
<name>A0A816FJH0_9BILA</name>
<evidence type="ECO:0000313" key="8">
    <source>
        <dbReference type="EMBL" id="CAF3859737.1"/>
    </source>
</evidence>
<dbReference type="SUPFAM" id="SSF48208">
    <property type="entry name" value="Six-hairpin glycosidases"/>
    <property type="match status" value="1"/>
</dbReference>
<dbReference type="Gene3D" id="2.60.40.10">
    <property type="entry name" value="Immunoglobulins"/>
    <property type="match status" value="1"/>
</dbReference>
<dbReference type="EMBL" id="CAJNOV010013962">
    <property type="protein sequence ID" value="CAF1536528.1"/>
    <property type="molecule type" value="Genomic_DNA"/>
</dbReference>
<dbReference type="Pfam" id="PF25788">
    <property type="entry name" value="Ig_Rha78A_N"/>
    <property type="match status" value="1"/>
</dbReference>
<dbReference type="InterPro" id="IPR035396">
    <property type="entry name" value="Bac_rhamnosid6H"/>
</dbReference>
<feature type="domain" description="Fibronectin type-III" evidence="4">
    <location>
        <begin position="32"/>
        <end position="131"/>
    </location>
</feature>
<feature type="signal peptide" evidence="3">
    <location>
        <begin position="1"/>
        <end position="19"/>
    </location>
</feature>